<protein>
    <submittedName>
        <fullName evidence="1 2">Secreted protein, putative</fullName>
    </submittedName>
</protein>
<gene>
    <name evidence="1" type="ORF">IscW_ISCW007110</name>
</gene>
<name>B7PWW7_IXOSC</name>
<evidence type="ECO:0000313" key="1">
    <source>
        <dbReference type="EMBL" id="EEC11089.1"/>
    </source>
</evidence>
<accession>B7PWW7</accession>
<feature type="non-terminal residue" evidence="1">
    <location>
        <position position="1"/>
    </location>
</feature>
<dbReference type="VEuPathDB" id="VectorBase:ISCP_007879"/>
<dbReference type="VEuPathDB" id="VectorBase:ISCW007110"/>
<reference evidence="1 3" key="1">
    <citation type="submission" date="2008-03" db="EMBL/GenBank/DDBJ databases">
        <title>Annotation of Ixodes scapularis.</title>
        <authorList>
            <consortium name="Ixodes scapularis Genome Project Consortium"/>
            <person name="Caler E."/>
            <person name="Hannick L.I."/>
            <person name="Bidwell S."/>
            <person name="Joardar V."/>
            <person name="Thiagarajan M."/>
            <person name="Amedeo P."/>
            <person name="Galinsky K.J."/>
            <person name="Schobel S."/>
            <person name="Inman J."/>
            <person name="Hostetler J."/>
            <person name="Miller J."/>
            <person name="Hammond M."/>
            <person name="Megy K."/>
            <person name="Lawson D."/>
            <person name="Kodira C."/>
            <person name="Sutton G."/>
            <person name="Meyer J."/>
            <person name="Hill C.A."/>
            <person name="Birren B."/>
            <person name="Nene V."/>
            <person name="Collins F."/>
            <person name="Alarcon-Chaidez F."/>
            <person name="Wikel S."/>
            <person name="Strausberg R."/>
        </authorList>
    </citation>
    <scope>NUCLEOTIDE SEQUENCE [LARGE SCALE GENOMIC DNA]</scope>
    <source>
        <strain evidence="3">Wikel</strain>
        <strain evidence="1">Wikel colony</strain>
    </source>
</reference>
<sequence>VPVYYPVVNGGGGGIDYGGIGGGGGIDYGGGGGDVDTGGGGGVDIGGGGIDGGGEDGGGVFEGGVGGDEAVLYVHSDAKPSVRVVPSGRRPTQQAQHQQQLRRVNIGKERVVQRSTELGLGRTYALTPPRVILGYPTLAPVALPYIVGIPYPVYIPVLPTIGGGLVGGLGGGVGGGLGGGLGSGFGGGLGGGFGGGEGFGGLGGGGLGIFPDEAGYGVGAK</sequence>
<reference evidence="2" key="2">
    <citation type="submission" date="2020-05" db="UniProtKB">
        <authorList>
            <consortium name="EnsemblMetazoa"/>
        </authorList>
    </citation>
    <scope>IDENTIFICATION</scope>
    <source>
        <strain evidence="2">wikel</strain>
    </source>
</reference>
<dbReference type="OrthoDB" id="10570234at2759"/>
<keyword evidence="3" id="KW-1185">Reference proteome</keyword>
<dbReference type="Proteomes" id="UP000001555">
    <property type="component" value="Unassembled WGS sequence"/>
</dbReference>
<evidence type="ECO:0000313" key="3">
    <source>
        <dbReference type="Proteomes" id="UP000001555"/>
    </source>
</evidence>
<proteinExistence type="predicted"/>
<dbReference type="EMBL" id="DS810766">
    <property type="protein sequence ID" value="EEC11089.1"/>
    <property type="molecule type" value="Genomic_DNA"/>
</dbReference>
<dbReference type="STRING" id="6945.B7PWW7"/>
<dbReference type="HOGENOM" id="CLU_1253365_0_0_1"/>
<dbReference type="PaxDb" id="6945-B7PWW7"/>
<dbReference type="EMBL" id="ABJB010974056">
    <property type="status" value="NOT_ANNOTATED_CDS"/>
    <property type="molecule type" value="Genomic_DNA"/>
</dbReference>
<evidence type="ECO:0000313" key="2">
    <source>
        <dbReference type="EnsemblMetazoa" id="ISCW007110-PA"/>
    </source>
</evidence>
<dbReference type="EnsemblMetazoa" id="ISCW007110-RA">
    <property type="protein sequence ID" value="ISCW007110-PA"/>
    <property type="gene ID" value="ISCW007110"/>
</dbReference>
<organism>
    <name type="scientific">Ixodes scapularis</name>
    <name type="common">Black-legged tick</name>
    <name type="synonym">Deer tick</name>
    <dbReference type="NCBI Taxonomy" id="6945"/>
    <lineage>
        <taxon>Eukaryota</taxon>
        <taxon>Metazoa</taxon>
        <taxon>Ecdysozoa</taxon>
        <taxon>Arthropoda</taxon>
        <taxon>Chelicerata</taxon>
        <taxon>Arachnida</taxon>
        <taxon>Acari</taxon>
        <taxon>Parasitiformes</taxon>
        <taxon>Ixodida</taxon>
        <taxon>Ixodoidea</taxon>
        <taxon>Ixodidae</taxon>
        <taxon>Ixodinae</taxon>
        <taxon>Ixodes</taxon>
    </lineage>
</organism>
<dbReference type="VEuPathDB" id="VectorBase:ISCI007110"/>
<dbReference type="AlphaFoldDB" id="B7PWW7"/>